<name>A0A1I3XDE5_9RHOB</name>
<dbReference type="Proteomes" id="UP000183299">
    <property type="component" value="Unassembled WGS sequence"/>
</dbReference>
<dbReference type="OrthoDB" id="7858246at2"/>
<reference evidence="1 2" key="1">
    <citation type="submission" date="2016-10" db="EMBL/GenBank/DDBJ databases">
        <authorList>
            <person name="de Groot N.N."/>
        </authorList>
    </citation>
    <scope>NUCLEOTIDE SEQUENCE [LARGE SCALE GENOMIC DNA]</scope>
    <source>
        <strain evidence="1 2">CGMCC 1.8891</strain>
    </source>
</reference>
<dbReference type="RefSeq" id="WP_139222557.1">
    <property type="nucleotide sequence ID" value="NZ_FORY01000047.1"/>
</dbReference>
<evidence type="ECO:0000313" key="1">
    <source>
        <dbReference type="EMBL" id="SFK17071.1"/>
    </source>
</evidence>
<gene>
    <name evidence="1" type="ORF">SAMN04488138_1475</name>
</gene>
<protein>
    <recommendedName>
        <fullName evidence="3">HEAT repeat domain-containing protein</fullName>
    </recommendedName>
</protein>
<sequence length="217" mass="23385">MSSLRSLIVSTGFCFWGTIVSAQMTPEELKSLVDARSSNLSGFQELLDDPDPRRSLAAVEGMLASGDSDLERMALRFALTNPDPTIRAAALEHHFSKLPALSVSFDASNVKEEEMETFIRVLKGLGGSMGPDKIGSFSYQPAAYDEDDGCFPHASNKRVCAMRLGAGFVSLYFSASGMEGRWVNFQADETGTLRGGVNFDFGGNPAGSVPLTIRLLD</sequence>
<evidence type="ECO:0000313" key="2">
    <source>
        <dbReference type="Proteomes" id="UP000183299"/>
    </source>
</evidence>
<dbReference type="GeneID" id="98667147"/>
<evidence type="ECO:0008006" key="3">
    <source>
        <dbReference type="Google" id="ProtNLM"/>
    </source>
</evidence>
<proteinExistence type="predicted"/>
<accession>A0A1I3XDE5</accession>
<dbReference type="EMBL" id="FORY01000047">
    <property type="protein sequence ID" value="SFK17071.1"/>
    <property type="molecule type" value="Genomic_DNA"/>
</dbReference>
<organism evidence="1 2">
    <name type="scientific">Celeribacter halophilus</name>
    <dbReference type="NCBI Taxonomy" id="576117"/>
    <lineage>
        <taxon>Bacteria</taxon>
        <taxon>Pseudomonadati</taxon>
        <taxon>Pseudomonadota</taxon>
        <taxon>Alphaproteobacteria</taxon>
        <taxon>Rhodobacterales</taxon>
        <taxon>Roseobacteraceae</taxon>
        <taxon>Celeribacter</taxon>
    </lineage>
</organism>
<dbReference type="AlphaFoldDB" id="A0A1I3XDE5"/>
<keyword evidence="2" id="KW-1185">Reference proteome</keyword>